<keyword evidence="2" id="KW-1185">Reference proteome</keyword>
<organism evidence="1 2">
    <name type="scientific">Chryseobacterium phosphatilyticum</name>
    <dbReference type="NCBI Taxonomy" id="475075"/>
    <lineage>
        <taxon>Bacteria</taxon>
        <taxon>Pseudomonadati</taxon>
        <taxon>Bacteroidota</taxon>
        <taxon>Flavobacteriia</taxon>
        <taxon>Flavobacteriales</taxon>
        <taxon>Weeksellaceae</taxon>
        <taxon>Chryseobacterium group</taxon>
        <taxon>Chryseobacterium</taxon>
    </lineage>
</organism>
<evidence type="ECO:0000313" key="2">
    <source>
        <dbReference type="Proteomes" id="UP000236594"/>
    </source>
</evidence>
<protein>
    <submittedName>
        <fullName evidence="1">Uncharacterized protein</fullName>
    </submittedName>
</protein>
<dbReference type="Proteomes" id="UP000236594">
    <property type="component" value="Unassembled WGS sequence"/>
</dbReference>
<dbReference type="RefSeq" id="WP_109712867.1">
    <property type="nucleotide sequence ID" value="NZ_PPED02000003.1"/>
</dbReference>
<reference evidence="1 2" key="1">
    <citation type="submission" date="2018-04" db="EMBL/GenBank/DDBJ databases">
        <title>Draft Genome Sequence of Phosphate-Solubilizing Chryseobacterium sp. ISE14 that is a Biocontrol and Plant Growth-Promoting Rhizobacterium Isolated from Cucumber.</title>
        <authorList>
            <person name="Jeong J.-J."/>
            <person name="Sang M.K."/>
            <person name="Choi I.-G."/>
            <person name="Kim K.D."/>
        </authorList>
    </citation>
    <scope>NUCLEOTIDE SEQUENCE [LARGE SCALE GENOMIC DNA]</scope>
    <source>
        <strain evidence="1 2">ISE14</strain>
    </source>
</reference>
<accession>A0A316X8V8</accession>
<dbReference type="OrthoDB" id="1258277at2"/>
<comment type="caution">
    <text evidence="1">The sequence shown here is derived from an EMBL/GenBank/DDBJ whole genome shotgun (WGS) entry which is preliminary data.</text>
</comment>
<sequence length="153" mass="17754">MDIIVDIICQVYAGQKSVKTIDLVLNTFLSGYDKLNLDYAHPGHDKNYIFKTEDEMIRYFIETPSITQTFYWNKYYGNPEKIMVGANITDDGKLIMSLTLNGDKETEKRYFDQLKSILQSDIGVVTYVEPVDYEDGEDFIVRYGINKNYNTLL</sequence>
<dbReference type="EMBL" id="PPED02000003">
    <property type="protein sequence ID" value="PWN69196.1"/>
    <property type="molecule type" value="Genomic_DNA"/>
</dbReference>
<name>A0A316X8V8_9FLAO</name>
<proteinExistence type="predicted"/>
<evidence type="ECO:0000313" key="1">
    <source>
        <dbReference type="EMBL" id="PWN69196.1"/>
    </source>
</evidence>
<dbReference type="AlphaFoldDB" id="A0A316X8V8"/>
<gene>
    <name evidence="1" type="ORF">C1631_014130</name>
</gene>